<organism evidence="2 3">
    <name type="scientific">SAR86 cluster bacterium</name>
    <dbReference type="NCBI Taxonomy" id="2030880"/>
    <lineage>
        <taxon>Bacteria</taxon>
        <taxon>Pseudomonadati</taxon>
        <taxon>Pseudomonadota</taxon>
        <taxon>Gammaproteobacteria</taxon>
        <taxon>SAR86 cluster</taxon>
    </lineage>
</organism>
<dbReference type="InterPro" id="IPR012338">
    <property type="entry name" value="Beta-lactam/transpept-like"/>
</dbReference>
<evidence type="ECO:0000313" key="3">
    <source>
        <dbReference type="Proteomes" id="UP000318710"/>
    </source>
</evidence>
<dbReference type="Pfam" id="PF00144">
    <property type="entry name" value="Beta-lactamase"/>
    <property type="match status" value="1"/>
</dbReference>
<dbReference type="PANTHER" id="PTHR43319">
    <property type="entry name" value="BETA-LACTAMASE-RELATED"/>
    <property type="match status" value="1"/>
</dbReference>
<dbReference type="InterPro" id="IPR001466">
    <property type="entry name" value="Beta-lactam-related"/>
</dbReference>
<dbReference type="AlphaFoldDB" id="A0A520N2T9"/>
<comment type="caution">
    <text evidence="2">The sequence shown here is derived from an EMBL/GenBank/DDBJ whole genome shotgun (WGS) entry which is preliminary data.</text>
</comment>
<dbReference type="Proteomes" id="UP000318710">
    <property type="component" value="Unassembled WGS sequence"/>
</dbReference>
<name>A0A520N2T9_9GAMM</name>
<gene>
    <name evidence="2" type="ORF">EVA93_02390</name>
</gene>
<accession>A0A520N2T9</accession>
<dbReference type="Gene3D" id="3.40.710.10">
    <property type="entry name" value="DD-peptidase/beta-lactamase superfamily"/>
    <property type="match status" value="1"/>
</dbReference>
<protein>
    <submittedName>
        <fullName evidence="2">Class A beta-lactamase-related serine hydrolase</fullName>
    </submittedName>
</protein>
<dbReference type="InterPro" id="IPR052907">
    <property type="entry name" value="Beta-lactamase/esterase"/>
</dbReference>
<evidence type="ECO:0000259" key="1">
    <source>
        <dbReference type="Pfam" id="PF00144"/>
    </source>
</evidence>
<proteinExistence type="predicted"/>
<reference evidence="2 3" key="1">
    <citation type="submission" date="2019-02" db="EMBL/GenBank/DDBJ databases">
        <title>Prokaryotic population dynamics and viral predation in marine succession experiment using metagenomics: the confinement effect.</title>
        <authorList>
            <person name="Haro-Moreno J.M."/>
            <person name="Rodriguez-Valera F."/>
            <person name="Lopez-Perez M."/>
        </authorList>
    </citation>
    <scope>NUCLEOTIDE SEQUENCE [LARGE SCALE GENOMIC DNA]</scope>
    <source>
        <strain evidence="2">MED-G160</strain>
    </source>
</reference>
<dbReference type="GO" id="GO:0016787">
    <property type="term" value="F:hydrolase activity"/>
    <property type="evidence" value="ECO:0007669"/>
    <property type="project" value="UniProtKB-KW"/>
</dbReference>
<evidence type="ECO:0000313" key="2">
    <source>
        <dbReference type="EMBL" id="RZO27784.1"/>
    </source>
</evidence>
<dbReference type="SUPFAM" id="SSF56601">
    <property type="entry name" value="beta-lactamase/transpeptidase-like"/>
    <property type="match status" value="1"/>
</dbReference>
<keyword evidence="2" id="KW-0378">Hydrolase</keyword>
<feature type="domain" description="Beta-lactamase-related" evidence="1">
    <location>
        <begin position="19"/>
        <end position="385"/>
    </location>
</feature>
<dbReference type="EMBL" id="SHBF01000010">
    <property type="protein sequence ID" value="RZO27784.1"/>
    <property type="molecule type" value="Genomic_DNA"/>
</dbReference>
<dbReference type="PANTHER" id="PTHR43319:SF3">
    <property type="entry name" value="BETA-LACTAMASE-RELATED DOMAIN-CONTAINING PROTEIN"/>
    <property type="match status" value="1"/>
</dbReference>
<sequence length="405" mass="45331">MFMVNGHCDEKFSELKKILEQQLNSDFELGASVAVEWKGKEVVNLYGGFKDKNKNLTWNENTIVNVFSVTKAISGICISKLIDAGLLDVNENVGHYWPEYACNGKENTKVIDFLTHRAGMFGFENDIPQASWNDWDVYVKALEKQKPFVTPGSSQGYHAVTFAWLVGELFKRVEGRTIGRYFKEEIAEPLDIDFHIGLNEDQINRCASITSFERLDSIKPPIDFIKFIPNFVLNDELINLKKSLKSKHFLKAFMPEPFQENDVNSIDFRSAELPAGNGHGTAAGLAKLFGILSSGCDRDNIKIMDDKTLDLATRVYSSGPDSVLFGVKLKFGYCFMLDGNKKSNINFAPIFYEGTFGHAGIGGSVAFGDKKNHLGYSFVCNKQQKSSSLYKTSNMLTKALYEAIS</sequence>